<feature type="coiled-coil region" evidence="1">
    <location>
        <begin position="28"/>
        <end position="173"/>
    </location>
</feature>
<protein>
    <submittedName>
        <fullName evidence="3">Inner centromere protein A-like</fullName>
    </submittedName>
</protein>
<feature type="region of interest" description="Disordered" evidence="2">
    <location>
        <begin position="208"/>
        <end position="227"/>
    </location>
</feature>
<organism evidence="3 4">
    <name type="scientific">Xyrichtys novacula</name>
    <name type="common">Pearly razorfish</name>
    <name type="synonym">Hemipteronotus novacula</name>
    <dbReference type="NCBI Taxonomy" id="13765"/>
    <lineage>
        <taxon>Eukaryota</taxon>
        <taxon>Metazoa</taxon>
        <taxon>Chordata</taxon>
        <taxon>Craniata</taxon>
        <taxon>Vertebrata</taxon>
        <taxon>Euteleostomi</taxon>
        <taxon>Actinopterygii</taxon>
        <taxon>Neopterygii</taxon>
        <taxon>Teleostei</taxon>
        <taxon>Neoteleostei</taxon>
        <taxon>Acanthomorphata</taxon>
        <taxon>Eupercaria</taxon>
        <taxon>Labriformes</taxon>
        <taxon>Labridae</taxon>
        <taxon>Xyrichtys</taxon>
    </lineage>
</organism>
<dbReference type="EMBL" id="OY660879">
    <property type="protein sequence ID" value="CAJ1076255.1"/>
    <property type="molecule type" value="Genomic_DNA"/>
</dbReference>
<name>A0AAV1GST2_XYRNO</name>
<evidence type="ECO:0000313" key="4">
    <source>
        <dbReference type="Proteomes" id="UP001178508"/>
    </source>
</evidence>
<proteinExistence type="predicted"/>
<gene>
    <name evidence="3" type="ORF">XNOV1_A005881</name>
</gene>
<reference evidence="3" key="1">
    <citation type="submission" date="2023-08" db="EMBL/GenBank/DDBJ databases">
        <authorList>
            <person name="Alioto T."/>
            <person name="Alioto T."/>
            <person name="Gomez Garrido J."/>
        </authorList>
    </citation>
    <scope>NUCLEOTIDE SEQUENCE</scope>
</reference>
<sequence>MDRRFPFYYLSAIQLQQPQLQFSDSYIIQRLRDTLNSTINDVKLLKEQNKALKNQQKETGPDVYAITLDLLARKEEEVKHLKEELQLKDGLLESAVKKEQRKTKTCEDALAQKEVEIKSLRNNLRRELDLKEELGGEIKERDENQLATEKLKVTRLQEKLESMIELLSRAVKQRPKRTTAYLDTMDLPNRKEMELKKTEYWRSKCTELQKSPNDQTSQLQVLQSSDI</sequence>
<keyword evidence="4" id="KW-1185">Reference proteome</keyword>
<dbReference type="AlphaFoldDB" id="A0AAV1GST2"/>
<keyword evidence="1" id="KW-0175">Coiled coil</keyword>
<dbReference type="Proteomes" id="UP001178508">
    <property type="component" value="Chromosome 16"/>
</dbReference>
<evidence type="ECO:0000313" key="3">
    <source>
        <dbReference type="EMBL" id="CAJ1076255.1"/>
    </source>
</evidence>
<evidence type="ECO:0000256" key="1">
    <source>
        <dbReference type="SAM" id="Coils"/>
    </source>
</evidence>
<accession>A0AAV1GST2</accession>
<evidence type="ECO:0000256" key="2">
    <source>
        <dbReference type="SAM" id="MobiDB-lite"/>
    </source>
</evidence>